<name>A0A0K9Q4Y3_ZOSMR</name>
<dbReference type="SUPFAM" id="SSF55455">
    <property type="entry name" value="SRF-like"/>
    <property type="match status" value="1"/>
</dbReference>
<dbReference type="OrthoDB" id="1898716at2759"/>
<organism evidence="8 9">
    <name type="scientific">Zostera marina</name>
    <name type="common">Eelgrass</name>
    <dbReference type="NCBI Taxonomy" id="29655"/>
    <lineage>
        <taxon>Eukaryota</taxon>
        <taxon>Viridiplantae</taxon>
        <taxon>Streptophyta</taxon>
        <taxon>Embryophyta</taxon>
        <taxon>Tracheophyta</taxon>
        <taxon>Spermatophyta</taxon>
        <taxon>Magnoliopsida</taxon>
        <taxon>Liliopsida</taxon>
        <taxon>Zosteraceae</taxon>
        <taxon>Zostera</taxon>
    </lineage>
</organism>
<dbReference type="GO" id="GO:0048608">
    <property type="term" value="P:reproductive structure development"/>
    <property type="evidence" value="ECO:0007669"/>
    <property type="project" value="UniProtKB-ARBA"/>
</dbReference>
<dbReference type="CDD" id="cd00265">
    <property type="entry name" value="MADS_MEF2_like"/>
    <property type="match status" value="1"/>
</dbReference>
<dbReference type="Proteomes" id="UP000036987">
    <property type="component" value="Unassembled WGS sequence"/>
</dbReference>
<dbReference type="STRING" id="29655.A0A0K9Q4Y3"/>
<dbReference type="InterPro" id="IPR002487">
    <property type="entry name" value="TF_Kbox"/>
</dbReference>
<dbReference type="InterPro" id="IPR036879">
    <property type="entry name" value="TF_MADSbox_sf"/>
</dbReference>
<evidence type="ECO:0000313" key="8">
    <source>
        <dbReference type="EMBL" id="KMZ76229.1"/>
    </source>
</evidence>
<comment type="caution">
    <text evidence="8">The sequence shown here is derived from an EMBL/GenBank/DDBJ whole genome shotgun (WGS) entry which is preliminary data.</text>
</comment>
<evidence type="ECO:0000256" key="3">
    <source>
        <dbReference type="ARBA" id="ARBA00023125"/>
    </source>
</evidence>
<evidence type="ECO:0000259" key="6">
    <source>
        <dbReference type="PROSITE" id="PS50066"/>
    </source>
</evidence>
<reference evidence="9" key="1">
    <citation type="journal article" date="2016" name="Nature">
        <title>The genome of the seagrass Zostera marina reveals angiosperm adaptation to the sea.</title>
        <authorList>
            <person name="Olsen J.L."/>
            <person name="Rouze P."/>
            <person name="Verhelst B."/>
            <person name="Lin Y.-C."/>
            <person name="Bayer T."/>
            <person name="Collen J."/>
            <person name="Dattolo E."/>
            <person name="De Paoli E."/>
            <person name="Dittami S."/>
            <person name="Maumus F."/>
            <person name="Michel G."/>
            <person name="Kersting A."/>
            <person name="Lauritano C."/>
            <person name="Lohaus R."/>
            <person name="Toepel M."/>
            <person name="Tonon T."/>
            <person name="Vanneste K."/>
            <person name="Amirebrahimi M."/>
            <person name="Brakel J."/>
            <person name="Bostroem C."/>
            <person name="Chovatia M."/>
            <person name="Grimwood J."/>
            <person name="Jenkins J.W."/>
            <person name="Jueterbock A."/>
            <person name="Mraz A."/>
            <person name="Stam W.T."/>
            <person name="Tice H."/>
            <person name="Bornberg-Bauer E."/>
            <person name="Green P.J."/>
            <person name="Pearson G.A."/>
            <person name="Procaccini G."/>
            <person name="Duarte C.M."/>
            <person name="Schmutz J."/>
            <person name="Reusch T.B.H."/>
            <person name="Van de Peer Y."/>
        </authorList>
    </citation>
    <scope>NUCLEOTIDE SEQUENCE [LARGE SCALE GENOMIC DNA]</scope>
    <source>
        <strain evidence="9">cv. Finnish</strain>
    </source>
</reference>
<dbReference type="InterPro" id="IPR033896">
    <property type="entry name" value="MEF2-like_N"/>
</dbReference>
<gene>
    <name evidence="8" type="ORF">ZOSMA_105G00590</name>
</gene>
<evidence type="ECO:0000259" key="7">
    <source>
        <dbReference type="PROSITE" id="PS51297"/>
    </source>
</evidence>
<dbReference type="GO" id="GO:0046983">
    <property type="term" value="F:protein dimerization activity"/>
    <property type="evidence" value="ECO:0007669"/>
    <property type="project" value="InterPro"/>
</dbReference>
<dbReference type="AlphaFoldDB" id="A0A0K9Q4Y3"/>
<keyword evidence="3" id="KW-0238">DNA-binding</keyword>
<dbReference type="GO" id="GO:0005634">
    <property type="term" value="C:nucleus"/>
    <property type="evidence" value="ECO:0007669"/>
    <property type="project" value="UniProtKB-SubCell"/>
</dbReference>
<dbReference type="PROSITE" id="PS00350">
    <property type="entry name" value="MADS_BOX_1"/>
    <property type="match status" value="1"/>
</dbReference>
<keyword evidence="5" id="KW-0539">Nucleus</keyword>
<dbReference type="InterPro" id="IPR002100">
    <property type="entry name" value="TF_MADSbox"/>
</dbReference>
<keyword evidence="4" id="KW-0804">Transcription</keyword>
<dbReference type="OMA" id="CFCARRA"/>
<keyword evidence="9" id="KW-1185">Reference proteome</keyword>
<dbReference type="PROSITE" id="PS50066">
    <property type="entry name" value="MADS_BOX_2"/>
    <property type="match status" value="1"/>
</dbReference>
<dbReference type="InterPro" id="IPR050142">
    <property type="entry name" value="MADS-box/MEF2_TF"/>
</dbReference>
<dbReference type="Pfam" id="PF00319">
    <property type="entry name" value="SRF-TF"/>
    <property type="match status" value="1"/>
</dbReference>
<proteinExistence type="predicted"/>
<dbReference type="FunFam" id="3.40.1810.10:FF:000009">
    <property type="entry name" value="agamous-like MADS-box protein AGL11"/>
    <property type="match status" value="1"/>
</dbReference>
<protein>
    <submittedName>
        <fullName evidence="8">AGAMOUS MADS box factor transcription factor</fullName>
    </submittedName>
</protein>
<comment type="subcellular location">
    <subcellularLocation>
        <location evidence="1">Nucleus</location>
    </subcellularLocation>
</comment>
<evidence type="ECO:0000256" key="1">
    <source>
        <dbReference type="ARBA" id="ARBA00004123"/>
    </source>
</evidence>
<dbReference type="Gene3D" id="3.40.1810.10">
    <property type="entry name" value="Transcription factor, MADS-box"/>
    <property type="match status" value="1"/>
</dbReference>
<dbReference type="Pfam" id="PF01486">
    <property type="entry name" value="K-box"/>
    <property type="match status" value="1"/>
</dbReference>
<keyword evidence="2" id="KW-0805">Transcription regulation</keyword>
<sequence>MMEVKYFAILTLKHQQQARQTYEVEGRGDICRGERRMGRGKIEIKRIENTTNRQVTFCKRRNGLLKKAYELSVLCDAEIALVVFSSRGRLYEYSNNSIKSTIERYKKAHADSSNSRIIVETDTQQYYQQEAAKLRHQIQILQNANRHLMGDSLSSLSVKELKQLENRLDRGISRIRSKKHELLFAEIEFMQKREVELQNDNMYLRTKIAENERAQQVSMVHAGPDFESLQAFDCRNYFPVNMLEAAASHYPTAAASIHHHQDQTALHLGYDTKSNQVADRITNFHV</sequence>
<evidence type="ECO:0000256" key="2">
    <source>
        <dbReference type="ARBA" id="ARBA00023015"/>
    </source>
</evidence>
<dbReference type="SMART" id="SM00432">
    <property type="entry name" value="MADS"/>
    <property type="match status" value="1"/>
</dbReference>
<dbReference type="PROSITE" id="PS51297">
    <property type="entry name" value="K_BOX"/>
    <property type="match status" value="1"/>
</dbReference>
<dbReference type="GO" id="GO:0000981">
    <property type="term" value="F:DNA-binding transcription factor activity, RNA polymerase II-specific"/>
    <property type="evidence" value="ECO:0000318"/>
    <property type="project" value="GO_Central"/>
</dbReference>
<evidence type="ECO:0000313" key="9">
    <source>
        <dbReference type="Proteomes" id="UP000036987"/>
    </source>
</evidence>
<evidence type="ECO:0000256" key="4">
    <source>
        <dbReference type="ARBA" id="ARBA00023163"/>
    </source>
</evidence>
<dbReference type="GO" id="GO:0009791">
    <property type="term" value="P:post-embryonic development"/>
    <property type="evidence" value="ECO:0007669"/>
    <property type="project" value="UniProtKB-ARBA"/>
</dbReference>
<evidence type="ECO:0000256" key="5">
    <source>
        <dbReference type="ARBA" id="ARBA00023242"/>
    </source>
</evidence>
<dbReference type="GO" id="GO:0045944">
    <property type="term" value="P:positive regulation of transcription by RNA polymerase II"/>
    <property type="evidence" value="ECO:0007669"/>
    <property type="project" value="InterPro"/>
</dbReference>
<feature type="domain" description="K-box" evidence="7">
    <location>
        <begin position="124"/>
        <end position="214"/>
    </location>
</feature>
<feature type="domain" description="MADS-box" evidence="6">
    <location>
        <begin position="37"/>
        <end position="97"/>
    </location>
</feature>
<dbReference type="PRINTS" id="PR00404">
    <property type="entry name" value="MADSDOMAIN"/>
</dbReference>
<dbReference type="EMBL" id="LFYR01000069">
    <property type="protein sequence ID" value="KMZ76229.1"/>
    <property type="molecule type" value="Genomic_DNA"/>
</dbReference>
<accession>A0A0K9Q4Y3</accession>
<dbReference type="GO" id="GO:0000978">
    <property type="term" value="F:RNA polymerase II cis-regulatory region sequence-specific DNA binding"/>
    <property type="evidence" value="ECO:0000318"/>
    <property type="project" value="GO_Central"/>
</dbReference>
<dbReference type="GO" id="GO:0006357">
    <property type="term" value="P:regulation of transcription by RNA polymerase II"/>
    <property type="evidence" value="ECO:0000318"/>
    <property type="project" value="GO_Central"/>
</dbReference>
<dbReference type="PANTHER" id="PTHR48019">
    <property type="entry name" value="SERUM RESPONSE FACTOR HOMOLOG"/>
    <property type="match status" value="1"/>
</dbReference>